<sequence length="218" mass="23032">MPMSSAASVCSLARVASYRVPSRNFNLVISRGSVVEWSHNTQSSAIVNAANEGCLGGGGVDGAIGDAGGDMLFEDRMNLPQLQPGVRCQTGSAVMTGPNSYGSLNVPYVIHAVGPDYMQYDTEEEMAQGDELLSSAYTTSLECGKSKNIEAIAFALLSAGIFRGKRSVDEVLQIGIDAICKFDGYPALQEVHLCAFNQKEANALIRIATALGLSEGEQ</sequence>
<keyword evidence="3" id="KW-1185">Reference proteome</keyword>
<name>A0AAD8YBE4_9STRA</name>
<comment type="caution">
    <text evidence="2">The sequence shown here is derived from an EMBL/GenBank/DDBJ whole genome shotgun (WGS) entry which is preliminary data.</text>
</comment>
<dbReference type="PROSITE" id="PS51154">
    <property type="entry name" value="MACRO"/>
    <property type="match status" value="1"/>
</dbReference>
<reference evidence="2" key="1">
    <citation type="submission" date="2023-06" db="EMBL/GenBank/DDBJ databases">
        <title>Survivors Of The Sea: Transcriptome response of Skeletonema marinoi to long-term dormancy.</title>
        <authorList>
            <person name="Pinder M.I.M."/>
            <person name="Kourtchenko O."/>
            <person name="Robertson E.K."/>
            <person name="Larsson T."/>
            <person name="Maumus F."/>
            <person name="Osuna-Cruz C.M."/>
            <person name="Vancaester E."/>
            <person name="Stenow R."/>
            <person name="Vandepoele K."/>
            <person name="Ploug H."/>
            <person name="Bruchert V."/>
            <person name="Godhe A."/>
            <person name="Topel M."/>
        </authorList>
    </citation>
    <scope>NUCLEOTIDE SEQUENCE</scope>
    <source>
        <strain evidence="2">R05AC</strain>
    </source>
</reference>
<dbReference type="SUPFAM" id="SSF52949">
    <property type="entry name" value="Macro domain-like"/>
    <property type="match status" value="1"/>
</dbReference>
<evidence type="ECO:0000313" key="2">
    <source>
        <dbReference type="EMBL" id="KAK1743123.1"/>
    </source>
</evidence>
<evidence type="ECO:0000313" key="3">
    <source>
        <dbReference type="Proteomes" id="UP001224775"/>
    </source>
</evidence>
<dbReference type="Pfam" id="PF01661">
    <property type="entry name" value="Macro"/>
    <property type="match status" value="1"/>
</dbReference>
<feature type="domain" description="Macro" evidence="1">
    <location>
        <begin position="14"/>
        <end position="212"/>
    </location>
</feature>
<dbReference type="SMART" id="SM00506">
    <property type="entry name" value="A1pp"/>
    <property type="match status" value="1"/>
</dbReference>
<dbReference type="PANTHER" id="PTHR11106">
    <property type="entry name" value="GANGLIOSIDE INDUCED DIFFERENTIATION ASSOCIATED PROTEIN 2-RELATED"/>
    <property type="match status" value="1"/>
</dbReference>
<organism evidence="2 3">
    <name type="scientific">Skeletonema marinoi</name>
    <dbReference type="NCBI Taxonomy" id="267567"/>
    <lineage>
        <taxon>Eukaryota</taxon>
        <taxon>Sar</taxon>
        <taxon>Stramenopiles</taxon>
        <taxon>Ochrophyta</taxon>
        <taxon>Bacillariophyta</taxon>
        <taxon>Coscinodiscophyceae</taxon>
        <taxon>Thalassiosirophycidae</taxon>
        <taxon>Thalassiosirales</taxon>
        <taxon>Skeletonemataceae</taxon>
        <taxon>Skeletonema</taxon>
        <taxon>Skeletonema marinoi-dohrnii complex</taxon>
    </lineage>
</organism>
<dbReference type="InterPro" id="IPR043472">
    <property type="entry name" value="Macro_dom-like"/>
</dbReference>
<proteinExistence type="predicted"/>
<dbReference type="EMBL" id="JATAAI010000009">
    <property type="protein sequence ID" value="KAK1743123.1"/>
    <property type="molecule type" value="Genomic_DNA"/>
</dbReference>
<evidence type="ECO:0000259" key="1">
    <source>
        <dbReference type="PROSITE" id="PS51154"/>
    </source>
</evidence>
<accession>A0AAD8YBE4</accession>
<dbReference type="Gene3D" id="3.40.220.10">
    <property type="entry name" value="Leucine Aminopeptidase, subunit E, domain 1"/>
    <property type="match status" value="1"/>
</dbReference>
<dbReference type="PANTHER" id="PTHR11106:SF27">
    <property type="entry name" value="MACRO DOMAIN-CONTAINING PROTEIN"/>
    <property type="match status" value="1"/>
</dbReference>
<dbReference type="AlphaFoldDB" id="A0AAD8YBE4"/>
<dbReference type="Proteomes" id="UP001224775">
    <property type="component" value="Unassembled WGS sequence"/>
</dbReference>
<dbReference type="InterPro" id="IPR002589">
    <property type="entry name" value="Macro_dom"/>
</dbReference>
<protein>
    <submittedName>
        <fullName evidence="2">Macro domain-containing protein</fullName>
    </submittedName>
</protein>
<gene>
    <name evidence="2" type="ORF">QTG54_005744</name>
</gene>